<evidence type="ECO:0000256" key="7">
    <source>
        <dbReference type="ARBA" id="ARBA00023239"/>
    </source>
</evidence>
<gene>
    <name evidence="9" type="primary">trpA</name>
    <name evidence="11" type="ORF">COS91_07790</name>
</gene>
<dbReference type="NCBIfam" id="TIGR00262">
    <property type="entry name" value="trpA"/>
    <property type="match status" value="1"/>
</dbReference>
<comment type="pathway">
    <text evidence="2 9">Amino-acid biosynthesis; L-tryptophan biosynthesis; L-tryptophan from chorismate: step 5/5.</text>
</comment>
<reference evidence="12" key="1">
    <citation type="submission" date="2017-09" db="EMBL/GenBank/DDBJ databases">
        <title>Depth-based differentiation of microbial function through sediment-hosted aquifers and enrichment of novel symbionts in the deep terrestrial subsurface.</title>
        <authorList>
            <person name="Probst A.J."/>
            <person name="Ladd B."/>
            <person name="Jarett J.K."/>
            <person name="Geller-Mcgrath D.E."/>
            <person name="Sieber C.M.K."/>
            <person name="Emerson J.B."/>
            <person name="Anantharaman K."/>
            <person name="Thomas B.C."/>
            <person name="Malmstrom R."/>
            <person name="Stieglmeier M."/>
            <person name="Klingl A."/>
            <person name="Woyke T."/>
            <person name="Ryan C.M."/>
            <person name="Banfield J.F."/>
        </authorList>
    </citation>
    <scope>NUCLEOTIDE SEQUENCE [LARGE SCALE GENOMIC DNA]</scope>
</reference>
<feature type="active site" description="Proton acceptor" evidence="9">
    <location>
        <position position="60"/>
    </location>
</feature>
<evidence type="ECO:0000256" key="8">
    <source>
        <dbReference type="ARBA" id="ARBA00049047"/>
    </source>
</evidence>
<dbReference type="SUPFAM" id="SSF51366">
    <property type="entry name" value="Ribulose-phoshate binding barrel"/>
    <property type="match status" value="1"/>
</dbReference>
<dbReference type="PANTHER" id="PTHR43406:SF1">
    <property type="entry name" value="TRYPTOPHAN SYNTHASE ALPHA CHAIN, CHLOROPLASTIC"/>
    <property type="match status" value="1"/>
</dbReference>
<accession>A0A2M6ZEH2</accession>
<keyword evidence="7 9" id="KW-0456">Lyase</keyword>
<dbReference type="InterPro" id="IPR018204">
    <property type="entry name" value="Trp_synthase_alpha_AS"/>
</dbReference>
<dbReference type="Pfam" id="PF00290">
    <property type="entry name" value="Trp_syntA"/>
    <property type="match status" value="1"/>
</dbReference>
<sequence length="264" mass="29188">MNRIDFKFKQLKARKEKAFIVYLTAGYPDLSTTKKLVLEMTKIGVDIIELGVPFSDPLADGPVIQRSSQEALKRGVSLPQILNLTTDMRRHSEIPFALMSYYNPINAYGLKKFASVAKKSGIDGLIVPDLPPEEGKELKKEMGKAGLDTIFLVAPTSTDKRIKEIAKASCGFIYYVSLTGVTGIRKKIPTGIREDIIRAQKFTTKPLCIGFGVSNPEQVRLIRNLADGLIVGSAIINVMEKNPGRNLIPKTISFTKKMLEACKL</sequence>
<feature type="active site" description="Proton acceptor" evidence="9">
    <location>
        <position position="49"/>
    </location>
</feature>
<evidence type="ECO:0000313" key="12">
    <source>
        <dbReference type="Proteomes" id="UP000229227"/>
    </source>
</evidence>
<evidence type="ECO:0000256" key="4">
    <source>
        <dbReference type="ARBA" id="ARBA00022605"/>
    </source>
</evidence>
<dbReference type="HAMAP" id="MF_00131">
    <property type="entry name" value="Trp_synth_alpha"/>
    <property type="match status" value="1"/>
</dbReference>
<comment type="catalytic activity">
    <reaction evidence="8 9">
        <text>(1S,2R)-1-C-(indol-3-yl)glycerol 3-phosphate + L-serine = D-glyceraldehyde 3-phosphate + L-tryptophan + H2O</text>
        <dbReference type="Rhea" id="RHEA:10532"/>
        <dbReference type="ChEBI" id="CHEBI:15377"/>
        <dbReference type="ChEBI" id="CHEBI:33384"/>
        <dbReference type="ChEBI" id="CHEBI:57912"/>
        <dbReference type="ChEBI" id="CHEBI:58866"/>
        <dbReference type="ChEBI" id="CHEBI:59776"/>
        <dbReference type="EC" id="4.2.1.20"/>
    </reaction>
</comment>
<dbReference type="Gene3D" id="3.20.20.70">
    <property type="entry name" value="Aldolase class I"/>
    <property type="match status" value="1"/>
</dbReference>
<dbReference type="InterPro" id="IPR002028">
    <property type="entry name" value="Trp_synthase_suA"/>
</dbReference>
<evidence type="ECO:0000256" key="1">
    <source>
        <dbReference type="ARBA" id="ARBA00003365"/>
    </source>
</evidence>
<evidence type="ECO:0000256" key="9">
    <source>
        <dbReference type="HAMAP-Rule" id="MF_00131"/>
    </source>
</evidence>
<dbReference type="GO" id="GO:0005829">
    <property type="term" value="C:cytosol"/>
    <property type="evidence" value="ECO:0007669"/>
    <property type="project" value="TreeGrafter"/>
</dbReference>
<evidence type="ECO:0000256" key="10">
    <source>
        <dbReference type="RuleBase" id="RU003662"/>
    </source>
</evidence>
<dbReference type="InterPro" id="IPR013785">
    <property type="entry name" value="Aldolase_TIM"/>
</dbReference>
<evidence type="ECO:0000256" key="2">
    <source>
        <dbReference type="ARBA" id="ARBA00004733"/>
    </source>
</evidence>
<organism evidence="11 12">
    <name type="scientific">Candidatus Desantisbacteria bacterium CG07_land_8_20_14_0_80_39_15</name>
    <dbReference type="NCBI Taxonomy" id="1974549"/>
    <lineage>
        <taxon>Bacteria</taxon>
        <taxon>Candidatus Desantisiibacteriota</taxon>
    </lineage>
</organism>
<dbReference type="EMBL" id="PEWN01000129">
    <property type="protein sequence ID" value="PIU50803.1"/>
    <property type="molecule type" value="Genomic_DNA"/>
</dbReference>
<keyword evidence="4 9" id="KW-0028">Amino-acid biosynthesis</keyword>
<evidence type="ECO:0000256" key="5">
    <source>
        <dbReference type="ARBA" id="ARBA00022822"/>
    </source>
</evidence>
<comment type="subunit">
    <text evidence="3 9">Tetramer of two alpha and two beta chains.</text>
</comment>
<evidence type="ECO:0000256" key="3">
    <source>
        <dbReference type="ARBA" id="ARBA00011270"/>
    </source>
</evidence>
<dbReference type="CDD" id="cd04724">
    <property type="entry name" value="Tryptophan_synthase_alpha"/>
    <property type="match status" value="1"/>
</dbReference>
<dbReference type="GO" id="GO:0004834">
    <property type="term" value="F:tryptophan synthase activity"/>
    <property type="evidence" value="ECO:0007669"/>
    <property type="project" value="UniProtKB-UniRule"/>
</dbReference>
<comment type="function">
    <text evidence="1 9">The alpha subunit is responsible for the aldol cleavage of indoleglycerol phosphate to indole and glyceraldehyde 3-phosphate.</text>
</comment>
<evidence type="ECO:0000256" key="6">
    <source>
        <dbReference type="ARBA" id="ARBA00023141"/>
    </source>
</evidence>
<keyword evidence="5 9" id="KW-0822">Tryptophan biosynthesis</keyword>
<proteinExistence type="inferred from homology"/>
<dbReference type="EC" id="4.2.1.20" evidence="9"/>
<evidence type="ECO:0000313" key="11">
    <source>
        <dbReference type="EMBL" id="PIU50803.1"/>
    </source>
</evidence>
<comment type="similarity">
    <text evidence="9 10">Belongs to the TrpA family.</text>
</comment>
<dbReference type="Proteomes" id="UP000229227">
    <property type="component" value="Unassembled WGS sequence"/>
</dbReference>
<dbReference type="AlphaFoldDB" id="A0A2M6ZEH2"/>
<dbReference type="PANTHER" id="PTHR43406">
    <property type="entry name" value="TRYPTOPHAN SYNTHASE, ALPHA CHAIN"/>
    <property type="match status" value="1"/>
</dbReference>
<protein>
    <recommendedName>
        <fullName evidence="9">Tryptophan synthase alpha chain</fullName>
        <ecNumber evidence="9">4.2.1.20</ecNumber>
    </recommendedName>
</protein>
<comment type="caution">
    <text evidence="11">The sequence shown here is derived from an EMBL/GenBank/DDBJ whole genome shotgun (WGS) entry which is preliminary data.</text>
</comment>
<dbReference type="UniPathway" id="UPA00035">
    <property type="reaction ID" value="UER00044"/>
</dbReference>
<dbReference type="FunFam" id="3.20.20.70:FF:000037">
    <property type="entry name" value="Tryptophan synthase alpha chain"/>
    <property type="match status" value="1"/>
</dbReference>
<keyword evidence="6 9" id="KW-0057">Aromatic amino acid biosynthesis</keyword>
<dbReference type="InterPro" id="IPR011060">
    <property type="entry name" value="RibuloseP-bd_barrel"/>
</dbReference>
<name>A0A2M6ZEH2_9BACT</name>
<dbReference type="PROSITE" id="PS00167">
    <property type="entry name" value="TRP_SYNTHASE_ALPHA"/>
    <property type="match status" value="1"/>
</dbReference>